<dbReference type="GeneID" id="14893603"/>
<dbReference type="EMBL" id="KB206184">
    <property type="protein sequence ID" value="ELP94642.1"/>
    <property type="molecule type" value="Genomic_DNA"/>
</dbReference>
<gene>
    <name evidence="1" type="ORF">EIN_498420</name>
</gene>
<dbReference type="Proteomes" id="UP000014680">
    <property type="component" value="Unassembled WGS sequence"/>
</dbReference>
<dbReference type="OMA" id="SEQCYEL"/>
<dbReference type="RefSeq" id="XP_004261413.1">
    <property type="nucleotide sequence ID" value="XM_004261365.1"/>
</dbReference>
<evidence type="ECO:0000313" key="2">
    <source>
        <dbReference type="Proteomes" id="UP000014680"/>
    </source>
</evidence>
<dbReference type="VEuPathDB" id="AmoebaDB:EIN_498420"/>
<keyword evidence="2" id="KW-1185">Reference proteome</keyword>
<reference evidence="1 2" key="1">
    <citation type="submission" date="2012-10" db="EMBL/GenBank/DDBJ databases">
        <authorList>
            <person name="Zafar N."/>
            <person name="Inman J."/>
            <person name="Hall N."/>
            <person name="Lorenzi H."/>
            <person name="Caler E."/>
        </authorList>
    </citation>
    <scope>NUCLEOTIDE SEQUENCE [LARGE SCALE GENOMIC DNA]</scope>
    <source>
        <strain evidence="1 2">IP1</strain>
    </source>
</reference>
<organism evidence="1 2">
    <name type="scientific">Entamoeba invadens IP1</name>
    <dbReference type="NCBI Taxonomy" id="370355"/>
    <lineage>
        <taxon>Eukaryota</taxon>
        <taxon>Amoebozoa</taxon>
        <taxon>Evosea</taxon>
        <taxon>Archamoebae</taxon>
        <taxon>Mastigamoebida</taxon>
        <taxon>Entamoebidae</taxon>
        <taxon>Entamoeba</taxon>
    </lineage>
</organism>
<sequence length="431" mass="49392">MVTVTRGEQVHLLQVPLDLTNENFDFSDYVNPSTLGFCPVGIDADISMLSKSFSGEMKQTNNYSDLLEILNQINSFSKSGVDARVCVLTENVVSSEISFVTESNFSYPTHFVLFANEIGAIKQISKIVEQTGGSFHQWNYENVYQVFLKDLFDRLLCVRTRGGKRLVVVKHETVTPEFTDEQYNTVNAMPSSTPFTHFYFKLKFGKLYNLNYFQVIIEDVLLCGGEAIPYTRIETVKVGSTKDTLRFFDNYPLSLALNAVLHLQHEEATHVIQNAIKYNAVCKQHTVVKELNRVLPVIINSGLYAKEGTLSEMSRYLLLRHSELYGMDVFFPKMLVFTSLCSVVEKQDKKSLEELKKMDAAVVLFPCQRVLLVIYSKRIVKPGIPLRDNLKKVTHLLADIYKFNKFDQRRPQRYVVCDFLIDDPALRMYIQ</sequence>
<proteinExistence type="predicted"/>
<protein>
    <submittedName>
        <fullName evidence="1">Uncharacterized protein</fullName>
    </submittedName>
</protein>
<dbReference type="OrthoDB" id="25926at2759"/>
<dbReference type="KEGG" id="eiv:EIN_498420"/>
<evidence type="ECO:0000313" key="1">
    <source>
        <dbReference type="EMBL" id="ELP94642.1"/>
    </source>
</evidence>
<accession>A0A0A1UDJ2</accession>
<dbReference type="AlphaFoldDB" id="A0A0A1UDJ2"/>
<name>A0A0A1UDJ2_ENTIV</name>